<feature type="signal peptide" evidence="1">
    <location>
        <begin position="1"/>
        <end position="22"/>
    </location>
</feature>
<accession>A0A1H3FM24</accession>
<name>A0A1H3FM24_9GAMM</name>
<dbReference type="AlphaFoldDB" id="A0A1H3FM24"/>
<feature type="chain" id="PRO_5011702198" evidence="1">
    <location>
        <begin position="23"/>
        <end position="169"/>
    </location>
</feature>
<reference evidence="3" key="1">
    <citation type="submission" date="2016-10" db="EMBL/GenBank/DDBJ databases">
        <authorList>
            <person name="Varghese N."/>
            <person name="Submissions S."/>
        </authorList>
    </citation>
    <scope>NUCLEOTIDE SEQUENCE [LARGE SCALE GENOMIC DNA]</scope>
    <source>
        <strain evidence="3">ANC 5109</strain>
    </source>
</reference>
<keyword evidence="3" id="KW-1185">Reference proteome</keyword>
<dbReference type="Proteomes" id="UP000199035">
    <property type="component" value="Unassembled WGS sequence"/>
</dbReference>
<evidence type="ECO:0000313" key="3">
    <source>
        <dbReference type="Proteomes" id="UP000199035"/>
    </source>
</evidence>
<sequence length="169" mass="19720">MSKAFFILMAFILLFTNSLLHAETNTLNQDKVIKPFIFEIGSDFSTIQTKFNLEKHTPNVNFIKESNWYILATPIGPISLQEWQGKLHCIAYDIDTNDIELKKKIIEFLFEKYKMNFEWVDRVDNGFYISYESSNDSIQGIYAYSLGTTISFTSNEIRKAETKIRFPNL</sequence>
<protein>
    <submittedName>
        <fullName evidence="2">Uncharacterized protein</fullName>
    </submittedName>
</protein>
<keyword evidence="1" id="KW-0732">Signal</keyword>
<gene>
    <name evidence="2" type="ORF">SAMN05421643_101179</name>
</gene>
<dbReference type="RefSeq" id="WP_092686782.1">
    <property type="nucleotide sequence ID" value="NZ_FNPK01000001.1"/>
</dbReference>
<dbReference type="EMBL" id="FNPK01000001">
    <property type="protein sequence ID" value="SDX92046.1"/>
    <property type="molecule type" value="Genomic_DNA"/>
</dbReference>
<evidence type="ECO:0000313" key="2">
    <source>
        <dbReference type="EMBL" id="SDX92046.1"/>
    </source>
</evidence>
<evidence type="ECO:0000256" key="1">
    <source>
        <dbReference type="SAM" id="SignalP"/>
    </source>
</evidence>
<proteinExistence type="predicted"/>
<organism evidence="2 3">
    <name type="scientific">Acinetobacter kyonggiensis</name>
    <dbReference type="NCBI Taxonomy" id="595670"/>
    <lineage>
        <taxon>Bacteria</taxon>
        <taxon>Pseudomonadati</taxon>
        <taxon>Pseudomonadota</taxon>
        <taxon>Gammaproteobacteria</taxon>
        <taxon>Moraxellales</taxon>
        <taxon>Moraxellaceae</taxon>
        <taxon>Acinetobacter</taxon>
    </lineage>
</organism>